<dbReference type="PRINTS" id="PR00315">
    <property type="entry name" value="ELONGATNFCT"/>
</dbReference>
<sequence>MARKEFVVGEVQRMMETIDTVRNVAIVAHVDHGKTTLTDSLIARAGLISKELAGEQRWTDFDPQEQARGITIKSADVSLGFNFEGKDHLINLIDTPGHVDFGFHVVRAMRAVDGICLVVDAVEGVMPQTETNLRQALKERAKPVLFINKIDRLINELKLDSAGMQARFVKIITQVNKIISANAPPEKKDDWLISVNKGNVAFGTAFNKWAVSIKSMKKFNITFPEIYQRCVDGDHKSLVERSPLDEVLLEIIISHLPSPKVAQTYRIPVLWRHGDLTTEAGKSMLACDPNGKVIGVCFGVVYDEHAGEVAVIRFFSGTAEKGQQLYISSKKMYAKVQSVGIFMGPDRVTAEKVMAGNIGAVVGLKDVYVGETISLEPIEPFEQIKHYSEPVITKSIEVKEQKDLPKLIEALRSISKEDPTIKVQLAETGEHLISGNGELHLEIIEYKIVNEKKVPIITSPPIVVYREALLAKSPVVEGKSPNKHNKLKVTVEPLEPEVIQAIQDGVVKEGRPKGREVWEKFIELGMDREEAKSIYDIHNGSVFIDCTKGIQYLNEVEELMIQGFEEALDQGPMAKEKMSGIKVKLVDATLHEDNIHRGPAQMIPTIKRAIYAAMLTAGVTLLEPKQKVLINTLQDYAGNVITLTNGRRGQLVDMQQEGENTAITTVLPVAEMFGFANELRGATQGRAIWYQEYAGYQPMPKELVAKVVRQIRERKGEKPDPPTAAFFME</sequence>
<keyword evidence="7" id="KW-0648">Protein biosynthesis</keyword>
<dbReference type="Gene3D" id="3.30.70.240">
    <property type="match status" value="1"/>
</dbReference>
<dbReference type="InterPro" id="IPR041095">
    <property type="entry name" value="EFG_II"/>
</dbReference>
<dbReference type="Gene3D" id="3.40.50.300">
    <property type="entry name" value="P-loop containing nucleotide triphosphate hydrolases"/>
    <property type="match status" value="1"/>
</dbReference>
<dbReference type="FunFam" id="3.30.70.240:FF:000001">
    <property type="entry name" value="Elongation factor G"/>
    <property type="match status" value="1"/>
</dbReference>
<dbReference type="Pfam" id="PF00009">
    <property type="entry name" value="GTP_EFTU"/>
    <property type="match status" value="1"/>
</dbReference>
<evidence type="ECO:0000259" key="10">
    <source>
        <dbReference type="PROSITE" id="PS51722"/>
    </source>
</evidence>
<evidence type="ECO:0000256" key="7">
    <source>
        <dbReference type="ARBA" id="ARBA00022917"/>
    </source>
</evidence>
<keyword evidence="6 11" id="KW-0251">Elongation factor</keyword>
<dbReference type="PANTHER" id="PTHR42908">
    <property type="entry name" value="TRANSLATION ELONGATION FACTOR-RELATED"/>
    <property type="match status" value="1"/>
</dbReference>
<comment type="subcellular location">
    <subcellularLocation>
        <location evidence="1">Cytoplasm</location>
    </subcellularLocation>
</comment>
<comment type="caution">
    <text evidence="11">The sequence shown here is derived from an EMBL/GenBank/DDBJ whole genome shotgun (WGS) entry which is preliminary data.</text>
</comment>
<keyword evidence="5" id="KW-0547">Nucleotide-binding</keyword>
<dbReference type="Gene3D" id="3.30.70.870">
    <property type="entry name" value="Elongation Factor G (Translational Gtpase), domain 3"/>
    <property type="match status" value="1"/>
</dbReference>
<dbReference type="SUPFAM" id="SSF52540">
    <property type="entry name" value="P-loop containing nucleoside triphosphate hydrolases"/>
    <property type="match status" value="1"/>
</dbReference>
<dbReference type="InterPro" id="IPR000640">
    <property type="entry name" value="EFG_V-like"/>
</dbReference>
<evidence type="ECO:0000256" key="8">
    <source>
        <dbReference type="ARBA" id="ARBA00023134"/>
    </source>
</evidence>
<dbReference type="EMBL" id="CABMJJ010000008">
    <property type="protein sequence ID" value="VVC03685.1"/>
    <property type="molecule type" value="Genomic_DNA"/>
</dbReference>
<dbReference type="InterPro" id="IPR000795">
    <property type="entry name" value="T_Tr_GTP-bd_dom"/>
</dbReference>
<dbReference type="InterPro" id="IPR035647">
    <property type="entry name" value="EFG_III/V"/>
</dbReference>
<dbReference type="CDD" id="cd01885">
    <property type="entry name" value="EF2"/>
    <property type="match status" value="1"/>
</dbReference>
<feature type="domain" description="Tr-type G" evidence="10">
    <location>
        <begin position="19"/>
        <end position="260"/>
    </location>
</feature>
<evidence type="ECO:0000256" key="5">
    <source>
        <dbReference type="ARBA" id="ARBA00022741"/>
    </source>
</evidence>
<dbReference type="CDD" id="cd01514">
    <property type="entry name" value="Elongation_Factor_C"/>
    <property type="match status" value="1"/>
</dbReference>
<dbReference type="PANTHER" id="PTHR42908:SF3">
    <property type="entry name" value="ELONGATION FACTOR-LIKE GTPASE 1"/>
    <property type="match status" value="1"/>
</dbReference>
<protein>
    <recommendedName>
        <fullName evidence="3">Elongation factor 2</fullName>
    </recommendedName>
</protein>
<dbReference type="InterPro" id="IPR005225">
    <property type="entry name" value="Small_GTP-bd"/>
</dbReference>
<dbReference type="SMART" id="SM00838">
    <property type="entry name" value="EFG_C"/>
    <property type="match status" value="1"/>
</dbReference>
<gene>
    <name evidence="11" type="primary">fusA</name>
    <name evidence="11" type="ORF">LFW2832_00471</name>
</gene>
<dbReference type="Pfam" id="PF14492">
    <property type="entry name" value="EFG_III"/>
    <property type="match status" value="1"/>
</dbReference>
<dbReference type="AlphaFoldDB" id="A0A5E4LNU5"/>
<comment type="function">
    <text evidence="9">Catalyzes the GTP-dependent ribosomal translocation step during translation elongation. During this step, the ribosome changes from the pre-translocational (PRE) to the post-translocational (POST) state as the newly formed A-site-bound peptidyl-tRNA and P-site-bound deacylated tRNA move to the P and E sites, respectively. Catalyzes the coordinated movement of the two tRNA molecules, the mRNA and conformational changes in the ribosome.</text>
</comment>
<dbReference type="Gene3D" id="2.40.30.10">
    <property type="entry name" value="Translation factors"/>
    <property type="match status" value="1"/>
</dbReference>
<dbReference type="Proteomes" id="UP000789941">
    <property type="component" value="Unassembled WGS sequence"/>
</dbReference>
<organism evidence="11 12">
    <name type="scientific">Candidatus Bilamarchaeum dharawalense</name>
    <dbReference type="NCBI Taxonomy" id="2885759"/>
    <lineage>
        <taxon>Archaea</taxon>
        <taxon>Candidatus Micrarchaeota</taxon>
        <taxon>Candidatus Micrarchaeia</taxon>
        <taxon>Candidatus Anstonellales</taxon>
        <taxon>Candidatus Bilamarchaeaceae</taxon>
        <taxon>Candidatus Bilamarchaeum</taxon>
    </lineage>
</organism>
<dbReference type="PROSITE" id="PS51722">
    <property type="entry name" value="G_TR_2"/>
    <property type="match status" value="1"/>
</dbReference>
<dbReference type="InterPro" id="IPR005517">
    <property type="entry name" value="Transl_elong_EFG/EF2_IV"/>
</dbReference>
<dbReference type="InterPro" id="IPR004543">
    <property type="entry name" value="Transl_elong_EFG/EF2_arc"/>
</dbReference>
<dbReference type="GO" id="GO:1990904">
    <property type="term" value="C:ribonucleoprotein complex"/>
    <property type="evidence" value="ECO:0007669"/>
    <property type="project" value="TreeGrafter"/>
</dbReference>
<dbReference type="NCBIfam" id="TIGR00231">
    <property type="entry name" value="small_GTP"/>
    <property type="match status" value="1"/>
</dbReference>
<accession>A0A5E4LNU5</accession>
<dbReference type="InterPro" id="IPR009000">
    <property type="entry name" value="Transl_B-barrel_sf"/>
</dbReference>
<comment type="similarity">
    <text evidence="2">Belongs to the TRAFAC class translation factor GTPase superfamily. Classic translation factor GTPase family. EF-G/EF-2 subfamily.</text>
</comment>
<dbReference type="Pfam" id="PF00679">
    <property type="entry name" value="EFG_C"/>
    <property type="match status" value="1"/>
</dbReference>
<evidence type="ECO:0000256" key="4">
    <source>
        <dbReference type="ARBA" id="ARBA00022490"/>
    </source>
</evidence>
<dbReference type="GO" id="GO:0005829">
    <property type="term" value="C:cytosol"/>
    <property type="evidence" value="ECO:0007669"/>
    <property type="project" value="TreeGrafter"/>
</dbReference>
<keyword evidence="4" id="KW-0963">Cytoplasm</keyword>
<dbReference type="NCBIfam" id="TIGR00490">
    <property type="entry name" value="aEF-2"/>
    <property type="match status" value="1"/>
</dbReference>
<proteinExistence type="inferred from homology"/>
<dbReference type="Gene3D" id="3.30.230.10">
    <property type="match status" value="1"/>
</dbReference>
<evidence type="ECO:0000256" key="3">
    <source>
        <dbReference type="ARBA" id="ARBA00017891"/>
    </source>
</evidence>
<dbReference type="GO" id="GO:0003746">
    <property type="term" value="F:translation elongation factor activity"/>
    <property type="evidence" value="ECO:0007669"/>
    <property type="project" value="UniProtKB-KW"/>
</dbReference>
<dbReference type="SUPFAM" id="SSF54211">
    <property type="entry name" value="Ribosomal protein S5 domain 2-like"/>
    <property type="match status" value="1"/>
</dbReference>
<evidence type="ECO:0000256" key="9">
    <source>
        <dbReference type="ARBA" id="ARBA00024731"/>
    </source>
</evidence>
<dbReference type="Pfam" id="PF03144">
    <property type="entry name" value="GTP_EFTU_D2"/>
    <property type="match status" value="1"/>
</dbReference>
<dbReference type="FunFam" id="3.30.70.870:FF:000002">
    <property type="entry name" value="Translation elongation factor 2"/>
    <property type="match status" value="1"/>
</dbReference>
<keyword evidence="8" id="KW-0342">GTP-binding</keyword>
<reference evidence="11 12" key="1">
    <citation type="submission" date="2019-08" db="EMBL/GenBank/DDBJ databases">
        <authorList>
            <person name="Vazquez-Campos X."/>
        </authorList>
    </citation>
    <scope>NUCLEOTIDE SEQUENCE [LARGE SCALE GENOMIC DNA]</scope>
    <source>
        <strain evidence="11">LFW-283_2</strain>
    </source>
</reference>
<evidence type="ECO:0000313" key="11">
    <source>
        <dbReference type="EMBL" id="VVC03685.1"/>
    </source>
</evidence>
<dbReference type="GO" id="GO:0003924">
    <property type="term" value="F:GTPase activity"/>
    <property type="evidence" value="ECO:0007669"/>
    <property type="project" value="InterPro"/>
</dbReference>
<dbReference type="PROSITE" id="PS00301">
    <property type="entry name" value="G_TR_1"/>
    <property type="match status" value="1"/>
</dbReference>
<dbReference type="InterPro" id="IPR014721">
    <property type="entry name" value="Ribsml_uS5_D2-typ_fold_subgr"/>
</dbReference>
<evidence type="ECO:0000256" key="1">
    <source>
        <dbReference type="ARBA" id="ARBA00004496"/>
    </source>
</evidence>
<dbReference type="InterPro" id="IPR020568">
    <property type="entry name" value="Ribosomal_Su5_D2-typ_SF"/>
</dbReference>
<evidence type="ECO:0000313" key="12">
    <source>
        <dbReference type="Proteomes" id="UP000789941"/>
    </source>
</evidence>
<dbReference type="SUPFAM" id="SSF54980">
    <property type="entry name" value="EF-G C-terminal domain-like"/>
    <property type="match status" value="2"/>
</dbReference>
<dbReference type="InterPro" id="IPR004161">
    <property type="entry name" value="EFTu-like_2"/>
</dbReference>
<dbReference type="SMART" id="SM00889">
    <property type="entry name" value="EFG_IV"/>
    <property type="match status" value="1"/>
</dbReference>
<dbReference type="SUPFAM" id="SSF50447">
    <property type="entry name" value="Translation proteins"/>
    <property type="match status" value="1"/>
</dbReference>
<dbReference type="InterPro" id="IPR027417">
    <property type="entry name" value="P-loop_NTPase"/>
</dbReference>
<evidence type="ECO:0000256" key="6">
    <source>
        <dbReference type="ARBA" id="ARBA00022768"/>
    </source>
</evidence>
<dbReference type="CDD" id="cd01681">
    <property type="entry name" value="aeEF2_snRNP_like_IV"/>
    <property type="match status" value="1"/>
</dbReference>
<dbReference type="Pfam" id="PF03764">
    <property type="entry name" value="EFG_IV"/>
    <property type="match status" value="1"/>
</dbReference>
<name>A0A5E4LNU5_9ARCH</name>
<dbReference type="InterPro" id="IPR031157">
    <property type="entry name" value="G_TR_CS"/>
</dbReference>
<dbReference type="GO" id="GO:0005525">
    <property type="term" value="F:GTP binding"/>
    <property type="evidence" value="ECO:0007669"/>
    <property type="project" value="UniProtKB-KW"/>
</dbReference>
<evidence type="ECO:0000256" key="2">
    <source>
        <dbReference type="ARBA" id="ARBA00005870"/>
    </source>
</evidence>